<dbReference type="STRING" id="1499688.BN000_02952"/>
<keyword evidence="3" id="KW-0233">DNA recombination</keyword>
<evidence type="ECO:0000256" key="3">
    <source>
        <dbReference type="ARBA" id="ARBA00023172"/>
    </source>
</evidence>
<evidence type="ECO:0000256" key="2">
    <source>
        <dbReference type="ARBA" id="ARBA00023125"/>
    </source>
</evidence>
<dbReference type="Pfam" id="PF00589">
    <property type="entry name" value="Phage_integrase"/>
    <property type="match status" value="1"/>
</dbReference>
<name>A0A0U1NYF6_9BACI</name>
<keyword evidence="2" id="KW-0238">DNA-binding</keyword>
<dbReference type="SUPFAM" id="SSF56349">
    <property type="entry name" value="DNA breaking-rejoining enzymes"/>
    <property type="match status" value="1"/>
</dbReference>
<dbReference type="EMBL" id="CVRB01000003">
    <property type="protein sequence ID" value="CRK82997.1"/>
    <property type="molecule type" value="Genomic_DNA"/>
</dbReference>
<dbReference type="Gene3D" id="1.10.150.130">
    <property type="match status" value="1"/>
</dbReference>
<dbReference type="InterPro" id="IPR050090">
    <property type="entry name" value="Tyrosine_recombinase_XerCD"/>
</dbReference>
<evidence type="ECO:0000256" key="1">
    <source>
        <dbReference type="ARBA" id="ARBA00008857"/>
    </source>
</evidence>
<feature type="domain" description="Tyr recombinase" evidence="4">
    <location>
        <begin position="59"/>
        <end position="125"/>
    </location>
</feature>
<organism evidence="5 6">
    <name type="scientific">Neobacillus massiliamazoniensis</name>
    <dbReference type="NCBI Taxonomy" id="1499688"/>
    <lineage>
        <taxon>Bacteria</taxon>
        <taxon>Bacillati</taxon>
        <taxon>Bacillota</taxon>
        <taxon>Bacilli</taxon>
        <taxon>Bacillales</taxon>
        <taxon>Bacillaceae</taxon>
        <taxon>Neobacillus</taxon>
    </lineage>
</organism>
<dbReference type="AlphaFoldDB" id="A0A0U1NYF6"/>
<dbReference type="Gene3D" id="1.10.443.10">
    <property type="entry name" value="Intergrase catalytic core"/>
    <property type="match status" value="1"/>
</dbReference>
<dbReference type="GO" id="GO:0006310">
    <property type="term" value="P:DNA recombination"/>
    <property type="evidence" value="ECO:0007669"/>
    <property type="project" value="UniProtKB-KW"/>
</dbReference>
<protein>
    <submittedName>
        <fullName evidence="5">Site-specific integrase/recombinase</fullName>
    </submittedName>
</protein>
<gene>
    <name evidence="5" type="primary">codV_4</name>
    <name evidence="5" type="ORF">BN000_02952</name>
</gene>
<accession>A0A0U1NYF6</accession>
<dbReference type="InterPro" id="IPR013762">
    <property type="entry name" value="Integrase-like_cat_sf"/>
</dbReference>
<dbReference type="GO" id="GO:0003677">
    <property type="term" value="F:DNA binding"/>
    <property type="evidence" value="ECO:0007669"/>
    <property type="project" value="UniProtKB-KW"/>
</dbReference>
<evidence type="ECO:0000313" key="5">
    <source>
        <dbReference type="EMBL" id="CRK82997.1"/>
    </source>
</evidence>
<reference evidence="6" key="1">
    <citation type="submission" date="2015-05" db="EMBL/GenBank/DDBJ databases">
        <authorList>
            <person name="Urmite Genomes"/>
        </authorList>
    </citation>
    <scope>NUCLEOTIDE SEQUENCE [LARGE SCALE GENOMIC DNA]</scope>
    <source>
        <strain evidence="6">LF1</strain>
    </source>
</reference>
<dbReference type="InterPro" id="IPR011010">
    <property type="entry name" value="DNA_brk_join_enz"/>
</dbReference>
<dbReference type="InterPro" id="IPR002104">
    <property type="entry name" value="Integrase_catalytic"/>
</dbReference>
<dbReference type="InterPro" id="IPR010998">
    <property type="entry name" value="Integrase_recombinase_N"/>
</dbReference>
<dbReference type="PANTHER" id="PTHR30349:SF41">
    <property type="entry name" value="INTEGRASE_RECOMBINASE PROTEIN MJ0367-RELATED"/>
    <property type="match status" value="1"/>
</dbReference>
<dbReference type="GO" id="GO:0015074">
    <property type="term" value="P:DNA integration"/>
    <property type="evidence" value="ECO:0007669"/>
    <property type="project" value="InterPro"/>
</dbReference>
<dbReference type="PROSITE" id="PS51898">
    <property type="entry name" value="TYR_RECOMBINASE"/>
    <property type="match status" value="1"/>
</dbReference>
<dbReference type="PANTHER" id="PTHR30349">
    <property type="entry name" value="PHAGE INTEGRASE-RELATED"/>
    <property type="match status" value="1"/>
</dbReference>
<dbReference type="Proteomes" id="UP000199087">
    <property type="component" value="Unassembled WGS sequence"/>
</dbReference>
<comment type="similarity">
    <text evidence="1">Belongs to the 'phage' integrase family.</text>
</comment>
<evidence type="ECO:0000259" key="4">
    <source>
        <dbReference type="PROSITE" id="PS51898"/>
    </source>
</evidence>
<keyword evidence="6" id="KW-1185">Reference proteome</keyword>
<evidence type="ECO:0000313" key="6">
    <source>
        <dbReference type="Proteomes" id="UP000199087"/>
    </source>
</evidence>
<sequence length="125" mass="14678">MEHIKENVILYLRKYKGAKVISVNTRLRALRAFFNFLHKEKHILKNPFEHITLLKDRKHIKATFTKDQLKKLFAQPDLKTFTGVRDYTIMLLLLETGIRANEAKGLTLADIRWEDSLICIRNAKS</sequence>
<proteinExistence type="inferred from homology"/>